<feature type="non-terminal residue" evidence="3">
    <location>
        <position position="133"/>
    </location>
</feature>
<evidence type="ECO:0000256" key="1">
    <source>
        <dbReference type="SAM" id="MobiDB-lite"/>
    </source>
</evidence>
<gene>
    <name evidence="3" type="ORF">GSLYS_00017505001</name>
</gene>
<evidence type="ECO:0000256" key="2">
    <source>
        <dbReference type="SAM" id="SignalP"/>
    </source>
</evidence>
<keyword evidence="4" id="KW-1185">Reference proteome</keyword>
<reference evidence="3 4" key="1">
    <citation type="submission" date="2024-04" db="EMBL/GenBank/DDBJ databases">
        <authorList>
            <consortium name="Genoscope - CEA"/>
            <person name="William W."/>
        </authorList>
    </citation>
    <scope>NUCLEOTIDE SEQUENCE [LARGE SCALE GENOMIC DNA]</scope>
</reference>
<protein>
    <submittedName>
        <fullName evidence="3">Uncharacterized protein</fullName>
    </submittedName>
</protein>
<dbReference type="AlphaFoldDB" id="A0AAV2IBS7"/>
<comment type="caution">
    <text evidence="3">The sequence shown here is derived from an EMBL/GenBank/DDBJ whole genome shotgun (WGS) entry which is preliminary data.</text>
</comment>
<dbReference type="EMBL" id="CAXITT010000587">
    <property type="protein sequence ID" value="CAL1543992.1"/>
    <property type="molecule type" value="Genomic_DNA"/>
</dbReference>
<feature type="compositionally biased region" description="Gly residues" evidence="1">
    <location>
        <begin position="54"/>
        <end position="68"/>
    </location>
</feature>
<proteinExistence type="predicted"/>
<organism evidence="3 4">
    <name type="scientific">Lymnaea stagnalis</name>
    <name type="common">Great pond snail</name>
    <name type="synonym">Helix stagnalis</name>
    <dbReference type="NCBI Taxonomy" id="6523"/>
    <lineage>
        <taxon>Eukaryota</taxon>
        <taxon>Metazoa</taxon>
        <taxon>Spiralia</taxon>
        <taxon>Lophotrochozoa</taxon>
        <taxon>Mollusca</taxon>
        <taxon>Gastropoda</taxon>
        <taxon>Heterobranchia</taxon>
        <taxon>Euthyneura</taxon>
        <taxon>Panpulmonata</taxon>
        <taxon>Hygrophila</taxon>
        <taxon>Lymnaeoidea</taxon>
        <taxon>Lymnaeidae</taxon>
        <taxon>Lymnaea</taxon>
    </lineage>
</organism>
<accession>A0AAV2IBS7</accession>
<feature type="chain" id="PRO_5043494864" evidence="2">
    <location>
        <begin position="27"/>
        <end position="133"/>
    </location>
</feature>
<feature type="signal peptide" evidence="2">
    <location>
        <begin position="1"/>
        <end position="26"/>
    </location>
</feature>
<sequence length="133" mass="12657">MTLNAVNLAACTVLMCIIQLGHDVDAQAPEVVVFGRSQERGSDGTPGGTSHNRGPGGSVGQEVGGSPGTPGTDGLTGAHYFSDGAAAEGTPGTSGRNGIPGIPGAPGVAVAVSGPERNVVPAAKGGSRGGGVG</sequence>
<evidence type="ECO:0000313" key="4">
    <source>
        <dbReference type="Proteomes" id="UP001497497"/>
    </source>
</evidence>
<feature type="region of interest" description="Disordered" evidence="1">
    <location>
        <begin position="35"/>
        <end position="107"/>
    </location>
</feature>
<evidence type="ECO:0000313" key="3">
    <source>
        <dbReference type="EMBL" id="CAL1543992.1"/>
    </source>
</evidence>
<keyword evidence="2" id="KW-0732">Signal</keyword>
<name>A0AAV2IBS7_LYMST</name>
<dbReference type="Proteomes" id="UP001497497">
    <property type="component" value="Unassembled WGS sequence"/>
</dbReference>